<name>A0ACD1ABA5_9FIRM</name>
<evidence type="ECO:0000313" key="2">
    <source>
        <dbReference type="Proteomes" id="UP000594014"/>
    </source>
</evidence>
<organism evidence="1 2">
    <name type="scientific">Anoxybacterium hadale</name>
    <dbReference type="NCBI Taxonomy" id="3408580"/>
    <lineage>
        <taxon>Bacteria</taxon>
        <taxon>Bacillati</taxon>
        <taxon>Bacillota</taxon>
        <taxon>Clostridia</taxon>
        <taxon>Peptostreptococcales</taxon>
        <taxon>Anaerovoracaceae</taxon>
        <taxon>Anoxybacterium</taxon>
    </lineage>
</organism>
<dbReference type="Proteomes" id="UP000594014">
    <property type="component" value="Chromosome"/>
</dbReference>
<accession>A0ACD1ABA5</accession>
<reference evidence="1" key="1">
    <citation type="submission" date="2019-08" db="EMBL/GenBank/DDBJ databases">
        <title>Genome sequence of Clostridiales bacterium MT110.</title>
        <authorList>
            <person name="Cao J."/>
        </authorList>
    </citation>
    <scope>NUCLEOTIDE SEQUENCE</scope>
    <source>
        <strain evidence="1">MT110</strain>
    </source>
</reference>
<protein>
    <submittedName>
        <fullName evidence="1">4Fe-4S dicluster domain-containing protein</fullName>
    </submittedName>
</protein>
<dbReference type="EMBL" id="CP042469">
    <property type="protein sequence ID" value="QOX63790.1"/>
    <property type="molecule type" value="Genomic_DNA"/>
</dbReference>
<proteinExistence type="predicted"/>
<sequence length="71" mass="8004">MEKLIIHRESCKSCHYCIVNCPKGALTMTGPINSAGYMTTEVDRDKCITCGICYNVCPDYVYEIFEEEAKA</sequence>
<keyword evidence="2" id="KW-1185">Reference proteome</keyword>
<evidence type="ECO:0000313" key="1">
    <source>
        <dbReference type="EMBL" id="QOX63790.1"/>
    </source>
</evidence>
<gene>
    <name evidence="1" type="ORF">FRZ06_10750</name>
</gene>